<reference evidence="2 3" key="1">
    <citation type="submission" date="2018-03" db="EMBL/GenBank/DDBJ databases">
        <authorList>
            <person name="Guldener U."/>
        </authorList>
    </citation>
    <scope>NUCLEOTIDE SEQUENCE [LARGE SCALE GENOMIC DNA]</scope>
    <source>
        <strain evidence="2 3">DAOM196992</strain>
    </source>
</reference>
<dbReference type="PANTHER" id="PTHR12905">
    <property type="entry name" value="METALLOPHOSPHOESTERASE"/>
    <property type="match status" value="1"/>
</dbReference>
<dbReference type="OrthoDB" id="630188at2759"/>
<dbReference type="PANTHER" id="PTHR12905:SF0">
    <property type="entry name" value="CALCINEURIN-LIKE PHOSPHOESTERASE DOMAIN-CONTAINING PROTEIN"/>
    <property type="match status" value="1"/>
</dbReference>
<dbReference type="Pfam" id="PF00149">
    <property type="entry name" value="Metallophos"/>
    <property type="match status" value="1"/>
</dbReference>
<dbReference type="InterPro" id="IPR004843">
    <property type="entry name" value="Calcineurin-like_PHP"/>
</dbReference>
<evidence type="ECO:0000313" key="3">
    <source>
        <dbReference type="Proteomes" id="UP000323386"/>
    </source>
</evidence>
<evidence type="ECO:0000313" key="2">
    <source>
        <dbReference type="EMBL" id="SPO36327.1"/>
    </source>
</evidence>
<protein>
    <recommendedName>
        <fullName evidence="1">Calcineurin-like phosphoesterase domain-containing protein</fullName>
    </recommendedName>
</protein>
<dbReference type="SUPFAM" id="SSF56300">
    <property type="entry name" value="Metallo-dependent phosphatases"/>
    <property type="match status" value="1"/>
</dbReference>
<dbReference type="EMBL" id="OOIP01000004">
    <property type="protein sequence ID" value="SPO36327.1"/>
    <property type="molecule type" value="Genomic_DNA"/>
</dbReference>
<organism evidence="2 3">
    <name type="scientific">Pseudozyma flocculosa</name>
    <dbReference type="NCBI Taxonomy" id="84751"/>
    <lineage>
        <taxon>Eukaryota</taxon>
        <taxon>Fungi</taxon>
        <taxon>Dikarya</taxon>
        <taxon>Basidiomycota</taxon>
        <taxon>Ustilaginomycotina</taxon>
        <taxon>Ustilaginomycetes</taxon>
        <taxon>Ustilaginales</taxon>
        <taxon>Ustilaginaceae</taxon>
        <taxon>Pseudozyma</taxon>
    </lineage>
</organism>
<sequence length="342" mass="38300">MTTASTTGTPRTVYWSDYDLASPPPRTSDSYVRFVVLADTHSTEPAQVPDGDVLLHAGDLTALGSDDEMIKQVRWIQTLPHAKKVIIAGNHDFSACSEMWYETRGRDLHARYDYPPSDTSRVRQLLENLPPDVVYLDNDQASFNVDRQGVSHKTWKVWGSPWSPYFGGWAWNYRAGEEAKKVHAGIPRDTDILLTHSPPHAIGGLDKIDDGTSVGCAELTRKLLHDNEVRPRIHAFGHIHEARGVYHHRYDLGGGDETVFVNAAMVEFESQKGATVEKCECDLRQGDGNRRQMTLTDWPLRLACLPAPLQSCTISSTSESSSVEVVYARYVEIVLTSVRYYP</sequence>
<name>A0A5C3EY56_9BASI</name>
<dbReference type="Gene3D" id="3.60.21.10">
    <property type="match status" value="1"/>
</dbReference>
<gene>
    <name evidence="2" type="ORF">PSFLO_01798</name>
</gene>
<dbReference type="AlphaFoldDB" id="A0A5C3EY56"/>
<dbReference type="InterPro" id="IPR029052">
    <property type="entry name" value="Metallo-depent_PP-like"/>
</dbReference>
<keyword evidence="3" id="KW-1185">Reference proteome</keyword>
<dbReference type="InterPro" id="IPR051693">
    <property type="entry name" value="UPF0046_metallophosphoest"/>
</dbReference>
<dbReference type="GO" id="GO:0016787">
    <property type="term" value="F:hydrolase activity"/>
    <property type="evidence" value="ECO:0007669"/>
    <property type="project" value="InterPro"/>
</dbReference>
<evidence type="ECO:0000259" key="1">
    <source>
        <dbReference type="Pfam" id="PF00149"/>
    </source>
</evidence>
<proteinExistence type="predicted"/>
<feature type="domain" description="Calcineurin-like phosphoesterase" evidence="1">
    <location>
        <begin position="49"/>
        <end position="241"/>
    </location>
</feature>
<dbReference type="Proteomes" id="UP000323386">
    <property type="component" value="Unassembled WGS sequence"/>
</dbReference>
<accession>A0A5C3EY56</accession>
<dbReference type="CDD" id="cd07379">
    <property type="entry name" value="MPP_239FB"/>
    <property type="match status" value="1"/>
</dbReference>